<accession>A0ABV6VGK9</accession>
<comment type="caution">
    <text evidence="1">The sequence shown here is derived from an EMBL/GenBank/DDBJ whole genome shotgun (WGS) entry which is preliminary data.</text>
</comment>
<reference evidence="1 2" key="1">
    <citation type="submission" date="2024-09" db="EMBL/GenBank/DDBJ databases">
        <authorList>
            <person name="Lee S.D."/>
        </authorList>
    </citation>
    <scope>NUCLEOTIDE SEQUENCE [LARGE SCALE GENOMIC DNA]</scope>
    <source>
        <strain evidence="1 2">N1-1</strain>
    </source>
</reference>
<sequence length="449" mass="48417">MLYRSRRIEDLFGGILNSLSYQDILDLIGHQDAAEAEDLDYKTAHYALDDKGREELAKDVTALANHLGGVLVLGMAEVSGVPSKARDVDLDDRHLRHMQQVVSSNTAPPVRYEVLRKENPSSPGHGFMLLTVPRSPYGPHAITVPPAKASQHVLRYPRRSGSKTDWLSEATVATAYRERFLQGGAREERLAEVERNLLVAVRRRVAPNLLLVITPESPGDMTINQESFTRHRNELLQTQPYLGVQGTPFGAVHVGSRRLIAEQPDYHGKGVYTQLHRDGSGAAAVPLSCHTEFDDKIQTVQVDEVAHGLLSALVLLARHARDRAGAAGTALLKASLVDELPSHPNSLPIARDRTQYALTLTAPGGPMTRGTLSCACAQASATALLDDLADAGAPLVQAASHLADELVQAYGLPEAHALTAAGEIRLSGWSTTLSPVIAVWAAANNVTCL</sequence>
<name>A0ABV6VGK9_9ACTN</name>
<dbReference type="InterPro" id="IPR038461">
    <property type="entry name" value="Schlafen_AlbA_2_dom_sf"/>
</dbReference>
<dbReference type="Gene3D" id="3.30.950.30">
    <property type="entry name" value="Schlafen, AAA domain"/>
    <property type="match status" value="1"/>
</dbReference>
<protein>
    <submittedName>
        <fullName evidence="1">Helix-turn-helix domain-containing protein</fullName>
    </submittedName>
</protein>
<evidence type="ECO:0000313" key="2">
    <source>
        <dbReference type="Proteomes" id="UP001592582"/>
    </source>
</evidence>
<gene>
    <name evidence="1" type="ORF">ACEZDG_26690</name>
</gene>
<organism evidence="1 2">
    <name type="scientific">Streptacidiphilus alkalitolerans</name>
    <dbReference type="NCBI Taxonomy" id="3342712"/>
    <lineage>
        <taxon>Bacteria</taxon>
        <taxon>Bacillati</taxon>
        <taxon>Actinomycetota</taxon>
        <taxon>Actinomycetes</taxon>
        <taxon>Kitasatosporales</taxon>
        <taxon>Streptomycetaceae</taxon>
        <taxon>Streptacidiphilus</taxon>
    </lineage>
</organism>
<dbReference type="EMBL" id="JBHEZX010000013">
    <property type="protein sequence ID" value="MFC1412859.1"/>
    <property type="molecule type" value="Genomic_DNA"/>
</dbReference>
<dbReference type="Pfam" id="PF04326">
    <property type="entry name" value="SLFN_AlbA_2"/>
    <property type="match status" value="1"/>
</dbReference>
<evidence type="ECO:0000313" key="1">
    <source>
        <dbReference type="EMBL" id="MFC1412859.1"/>
    </source>
</evidence>
<dbReference type="InterPro" id="IPR007421">
    <property type="entry name" value="Schlafen_AlbA_2_dom"/>
</dbReference>
<dbReference type="Proteomes" id="UP001592582">
    <property type="component" value="Unassembled WGS sequence"/>
</dbReference>
<keyword evidence="2" id="KW-1185">Reference proteome</keyword>
<proteinExistence type="predicted"/>